<dbReference type="CDD" id="cd02440">
    <property type="entry name" value="AdoMet_MTases"/>
    <property type="match status" value="1"/>
</dbReference>
<dbReference type="EMBL" id="KC811123">
    <property type="protein sequence ID" value="AGQ19140.1"/>
    <property type="molecule type" value="Genomic_DNA"/>
</dbReference>
<dbReference type="Pfam" id="PF08241">
    <property type="entry name" value="Methyltransf_11"/>
    <property type="match status" value="1"/>
</dbReference>
<organism evidence="3">
    <name type="scientific">Candidatus Actinomarina minuta</name>
    <dbReference type="NCBI Taxonomy" id="1389454"/>
    <lineage>
        <taxon>Bacteria</taxon>
        <taxon>Bacillati</taxon>
        <taxon>Actinomycetota</taxon>
        <taxon>Actinomycetes</taxon>
        <taxon>Candidatus Actinomarinidae</taxon>
        <taxon>Candidatus Actinomarinales</taxon>
        <taxon>Candidatus Actinomarineae</taxon>
        <taxon>Candidatus Actinomarinaceae</taxon>
        <taxon>Candidatus Actinomarina</taxon>
    </lineage>
</organism>
<evidence type="ECO:0000256" key="1">
    <source>
        <dbReference type="SAM" id="Phobius"/>
    </source>
</evidence>
<dbReference type="InterPro" id="IPR052356">
    <property type="entry name" value="Thiol_S-MT"/>
</dbReference>
<dbReference type="AlphaFoldDB" id="S5DQI8"/>
<feature type="domain" description="Methyltransferase type 11" evidence="2">
    <location>
        <begin position="74"/>
        <end position="170"/>
    </location>
</feature>
<keyword evidence="1" id="KW-0472">Membrane</keyword>
<dbReference type="SUPFAM" id="SSF53335">
    <property type="entry name" value="S-adenosyl-L-methionine-dependent methyltransferases"/>
    <property type="match status" value="1"/>
</dbReference>
<dbReference type="PANTHER" id="PTHR45036">
    <property type="entry name" value="METHYLTRANSFERASE LIKE 7B"/>
    <property type="match status" value="1"/>
</dbReference>
<proteinExistence type="predicted"/>
<accession>S5DQI8</accession>
<evidence type="ECO:0000313" key="3">
    <source>
        <dbReference type="EMBL" id="AGQ19140.1"/>
    </source>
</evidence>
<dbReference type="GO" id="GO:0008757">
    <property type="term" value="F:S-adenosylmethionine-dependent methyltransferase activity"/>
    <property type="evidence" value="ECO:0007669"/>
    <property type="project" value="InterPro"/>
</dbReference>
<dbReference type="Gene3D" id="3.40.50.150">
    <property type="entry name" value="Vaccinia Virus protein VP39"/>
    <property type="match status" value="1"/>
</dbReference>
<dbReference type="InterPro" id="IPR013216">
    <property type="entry name" value="Methyltransf_11"/>
</dbReference>
<feature type="transmembrane region" description="Helical" evidence="1">
    <location>
        <begin position="15"/>
        <end position="35"/>
    </location>
</feature>
<name>S5DQI8_9ACTN</name>
<evidence type="ECO:0000259" key="2">
    <source>
        <dbReference type="Pfam" id="PF08241"/>
    </source>
</evidence>
<keyword evidence="1" id="KW-1133">Transmembrane helix</keyword>
<protein>
    <submittedName>
        <fullName evidence="3">MedDCM-OCT-S31-C2-cds40</fullName>
    </submittedName>
</protein>
<reference evidence="3" key="1">
    <citation type="journal article" date="2013" name="Sci. Rep.">
        <title>Metagenomics uncovers a new group of low GC and ultra-small marine Actinobacteria.</title>
        <authorList>
            <person name="Ghai R."/>
            <person name="Mizuno C.M."/>
            <person name="Picazo A."/>
            <person name="Camacho A."/>
            <person name="Rodriguez-Valera F."/>
        </authorList>
    </citation>
    <scope>NUCLEOTIDE SEQUENCE</scope>
</reference>
<dbReference type="PANTHER" id="PTHR45036:SF1">
    <property type="entry name" value="METHYLTRANSFERASE LIKE 7A"/>
    <property type="match status" value="1"/>
</dbReference>
<sequence>MTLSHFQKLDNLKKYIYLLISNLLLFLIFPLIRLISKTYYEKNILPKLINFTCNSRPIDYQRKKVIPEAKGKVLEIGIGPGSNLKHYDTDKVISILGVDPSKELNTIAKKRADKNNLNIEFLIESASNLSVESESIDTVVSTYALCSIPEPNKTLQEIKRVLKKDGVFIFSEHGLSPDKSVSFVQNSTDFFYPKISGGCHTNRDIEKLLLENNFNLTEMNNIYLPGTQKFLGYNYWGKATV</sequence>
<dbReference type="InterPro" id="IPR029063">
    <property type="entry name" value="SAM-dependent_MTases_sf"/>
</dbReference>
<keyword evidence="1" id="KW-0812">Transmembrane</keyword>